<evidence type="ECO:0000259" key="1">
    <source>
        <dbReference type="Pfam" id="PF09511"/>
    </source>
</evidence>
<dbReference type="EMBL" id="CAACVJ010000115">
    <property type="protein sequence ID" value="VEP13537.1"/>
    <property type="molecule type" value="Genomic_DNA"/>
</dbReference>
<sequence>MELQNYLKTKGLDSLQSEFKIKINRHQEFTNLVCLKYSQLESPLENLIVQQCRGIILDEANNWSVVSYPYDKFFNYGEQSAAKINWDNAVVYEKLDGSLMTLFFYQGEWRVQSSGTADGSGQVNTSKYSFKKLFWKVWQQLGYDFPQEIEYCFMFELMTPYNRIVVRQLENQLTLHGVRNVNTLKEENPLIWSNKYSWQIAKTYPFNDLSAIIKATATLDPLEGEGYIVCDTNFNRIKIKSAEYVQLSHIRSSITTRKILEIVITNEGEEFLTYFPEYVKLHQQITERYEKLVADIETTYQDHQNLPEQKDFALAIKHLPYAGTLFALRAGKVSSVKESLKNTSIPKLESLLNLDELDFDFIIQELR</sequence>
<dbReference type="GO" id="GO:0016874">
    <property type="term" value="F:ligase activity"/>
    <property type="evidence" value="ECO:0007669"/>
    <property type="project" value="UniProtKB-KW"/>
</dbReference>
<dbReference type="InterPro" id="IPR019039">
    <property type="entry name" value="T4-Rnl1-like_N"/>
</dbReference>
<dbReference type="Pfam" id="PF09511">
    <property type="entry name" value="RNA_lig_T4_1"/>
    <property type="match status" value="1"/>
</dbReference>
<proteinExistence type="predicted"/>
<keyword evidence="2" id="KW-0436">Ligase</keyword>
<reference evidence="2 3" key="1">
    <citation type="submission" date="2019-01" db="EMBL/GenBank/DDBJ databases">
        <authorList>
            <person name="Brito A."/>
        </authorList>
    </citation>
    <scope>NUCLEOTIDE SEQUENCE [LARGE SCALE GENOMIC DNA]</scope>
    <source>
        <strain evidence="2">1</strain>
    </source>
</reference>
<name>A0A563VQJ4_9CYAN</name>
<protein>
    <submittedName>
        <fullName evidence="2">2'-5' RNA ligase</fullName>
    </submittedName>
</protein>
<dbReference type="Proteomes" id="UP000320055">
    <property type="component" value="Unassembled WGS sequence"/>
</dbReference>
<organism evidence="2 3">
    <name type="scientific">Hyella patelloides LEGE 07179</name>
    <dbReference type="NCBI Taxonomy" id="945734"/>
    <lineage>
        <taxon>Bacteria</taxon>
        <taxon>Bacillati</taxon>
        <taxon>Cyanobacteriota</taxon>
        <taxon>Cyanophyceae</taxon>
        <taxon>Pleurocapsales</taxon>
        <taxon>Hyellaceae</taxon>
        <taxon>Hyella</taxon>
    </lineage>
</organism>
<evidence type="ECO:0000313" key="2">
    <source>
        <dbReference type="EMBL" id="VEP13537.1"/>
    </source>
</evidence>
<dbReference type="RefSeq" id="WP_144871728.1">
    <property type="nucleotide sequence ID" value="NZ_LR213951.1"/>
</dbReference>
<keyword evidence="3" id="KW-1185">Reference proteome</keyword>
<gene>
    <name evidence="2" type="ORF">H1P_2010015</name>
</gene>
<accession>A0A563VQJ4</accession>
<dbReference type="AlphaFoldDB" id="A0A563VQJ4"/>
<feature type="domain" description="T4 RNA ligase 1-like N-terminal" evidence="1">
    <location>
        <begin position="51"/>
        <end position="244"/>
    </location>
</feature>
<dbReference type="OrthoDB" id="1310645at2"/>
<evidence type="ECO:0000313" key="3">
    <source>
        <dbReference type="Proteomes" id="UP000320055"/>
    </source>
</evidence>